<comment type="caution">
    <text evidence="2">The sequence shown here is derived from an EMBL/GenBank/DDBJ whole genome shotgun (WGS) entry which is preliminary data.</text>
</comment>
<accession>A0A7J5X700</accession>
<proteinExistence type="predicted"/>
<evidence type="ECO:0000256" key="1">
    <source>
        <dbReference type="SAM" id="MobiDB-lite"/>
    </source>
</evidence>
<sequence>MQKHRFYRLLYYHVFCVRSFPAADTPILRRPVFRWCCKEIHFSRRKSRAAVPGGSGQQCGCGDSSRQKDLGLRLGFLCQEPAVSAASIHYPGSFAFRLPLLAPRCGRPEQPCQRDPSISDTQAPLAKYKPSSRTHQDFITSLKLQSTCRSEAK</sequence>
<feature type="region of interest" description="Disordered" evidence="1">
    <location>
        <begin position="107"/>
        <end position="134"/>
    </location>
</feature>
<reference evidence="2 3" key="1">
    <citation type="submission" date="2020-03" db="EMBL/GenBank/DDBJ databases">
        <title>Dissostichus mawsoni Genome sequencing and assembly.</title>
        <authorList>
            <person name="Park H."/>
        </authorList>
    </citation>
    <scope>NUCLEOTIDE SEQUENCE [LARGE SCALE GENOMIC DNA]</scope>
    <source>
        <strain evidence="2">DM0001</strain>
        <tissue evidence="2">Muscle</tissue>
    </source>
</reference>
<evidence type="ECO:0000313" key="3">
    <source>
        <dbReference type="Proteomes" id="UP000518266"/>
    </source>
</evidence>
<evidence type="ECO:0000313" key="2">
    <source>
        <dbReference type="EMBL" id="KAF3832742.1"/>
    </source>
</evidence>
<dbReference type="AlphaFoldDB" id="A0A7J5X700"/>
<keyword evidence="3" id="KW-1185">Reference proteome</keyword>
<dbReference type="EMBL" id="JAAKFY010000027">
    <property type="protein sequence ID" value="KAF3832742.1"/>
    <property type="molecule type" value="Genomic_DNA"/>
</dbReference>
<organism evidence="2 3">
    <name type="scientific">Dissostichus mawsoni</name>
    <name type="common">Antarctic cod</name>
    <dbReference type="NCBI Taxonomy" id="36200"/>
    <lineage>
        <taxon>Eukaryota</taxon>
        <taxon>Metazoa</taxon>
        <taxon>Chordata</taxon>
        <taxon>Craniata</taxon>
        <taxon>Vertebrata</taxon>
        <taxon>Euteleostomi</taxon>
        <taxon>Actinopterygii</taxon>
        <taxon>Neopterygii</taxon>
        <taxon>Teleostei</taxon>
        <taxon>Neoteleostei</taxon>
        <taxon>Acanthomorphata</taxon>
        <taxon>Eupercaria</taxon>
        <taxon>Perciformes</taxon>
        <taxon>Notothenioidei</taxon>
        <taxon>Nototheniidae</taxon>
        <taxon>Dissostichus</taxon>
    </lineage>
</organism>
<dbReference type="Proteomes" id="UP000518266">
    <property type="component" value="Unassembled WGS sequence"/>
</dbReference>
<protein>
    <submittedName>
        <fullName evidence="2">Uncharacterized protein</fullName>
    </submittedName>
</protein>
<name>A0A7J5X700_DISMA</name>
<gene>
    <name evidence="2" type="ORF">F7725_026407</name>
</gene>